<organism evidence="4 5">
    <name type="scientific">Seminavis robusta</name>
    <dbReference type="NCBI Taxonomy" id="568900"/>
    <lineage>
        <taxon>Eukaryota</taxon>
        <taxon>Sar</taxon>
        <taxon>Stramenopiles</taxon>
        <taxon>Ochrophyta</taxon>
        <taxon>Bacillariophyta</taxon>
        <taxon>Bacillariophyceae</taxon>
        <taxon>Bacillariophycidae</taxon>
        <taxon>Naviculales</taxon>
        <taxon>Naviculaceae</taxon>
        <taxon>Seminavis</taxon>
    </lineage>
</organism>
<feature type="compositionally biased region" description="Basic and acidic residues" evidence="1">
    <location>
        <begin position="174"/>
        <end position="191"/>
    </location>
</feature>
<dbReference type="OrthoDB" id="156568at2759"/>
<feature type="region of interest" description="Disordered" evidence="1">
    <location>
        <begin position="174"/>
        <end position="224"/>
    </location>
</feature>
<dbReference type="AlphaFoldDB" id="A0A9N8EIK4"/>
<keyword evidence="5" id="KW-1185">Reference proteome</keyword>
<evidence type="ECO:0000313" key="4">
    <source>
        <dbReference type="EMBL" id="CAB9519140.1"/>
    </source>
</evidence>
<feature type="transmembrane region" description="Helical" evidence="2">
    <location>
        <begin position="232"/>
        <end position="251"/>
    </location>
</feature>
<dbReference type="Pfam" id="PF04564">
    <property type="entry name" value="U-box"/>
    <property type="match status" value="1"/>
</dbReference>
<gene>
    <name evidence="4" type="ORF">SEMRO_992_G228790.1</name>
</gene>
<sequence length="287" mass="32105">MIQMNGTPPSGAASAAFDRNDCRRPPLLCPLTMEPLVDPVVSPDGESYEKSVVVCDEEAGLYYPNRALKEYIQAVPTMHSSGSEPPADSTTDDDIPPILSILDLFVCPITEQLLRDPVIDRDGNTFERRALVKWIKEEGTSPITRRPLMVQQLYDNTTLLLVLTQEVHLHIQNETEPRSEELRQWITDRSEQPSGSESEEEPEPPQPPEPEPEPPRPPEPLSTEQRRVHRNCALTIAVIYLCLVLVVVGTFALNPYVAIAFFLMTCFLVPRFIMETGLALGHTLPPT</sequence>
<proteinExistence type="predicted"/>
<evidence type="ECO:0000313" key="5">
    <source>
        <dbReference type="Proteomes" id="UP001153069"/>
    </source>
</evidence>
<dbReference type="PROSITE" id="PS51698">
    <property type="entry name" value="U_BOX"/>
    <property type="match status" value="1"/>
</dbReference>
<dbReference type="EMBL" id="CAICTM010000990">
    <property type="protein sequence ID" value="CAB9519140.1"/>
    <property type="molecule type" value="Genomic_DNA"/>
</dbReference>
<keyword evidence="2" id="KW-0472">Membrane</keyword>
<protein>
    <submittedName>
        <fullName evidence="4">SAM and U-box domain-containing protein 1</fullName>
    </submittedName>
</protein>
<dbReference type="GO" id="GO:0004842">
    <property type="term" value="F:ubiquitin-protein transferase activity"/>
    <property type="evidence" value="ECO:0007669"/>
    <property type="project" value="InterPro"/>
</dbReference>
<accession>A0A9N8EIK4</accession>
<dbReference type="CDD" id="cd16655">
    <property type="entry name" value="RING-Ubox_WDSUB1-like"/>
    <property type="match status" value="1"/>
</dbReference>
<dbReference type="SUPFAM" id="SSF57850">
    <property type="entry name" value="RING/U-box"/>
    <property type="match status" value="2"/>
</dbReference>
<dbReference type="InterPro" id="IPR013083">
    <property type="entry name" value="Znf_RING/FYVE/PHD"/>
</dbReference>
<comment type="caution">
    <text evidence="4">The sequence shown here is derived from an EMBL/GenBank/DDBJ whole genome shotgun (WGS) entry which is preliminary data.</text>
</comment>
<evidence type="ECO:0000259" key="3">
    <source>
        <dbReference type="PROSITE" id="PS51698"/>
    </source>
</evidence>
<keyword evidence="2" id="KW-0812">Transmembrane</keyword>
<evidence type="ECO:0000256" key="2">
    <source>
        <dbReference type="SAM" id="Phobius"/>
    </source>
</evidence>
<dbReference type="GO" id="GO:0016567">
    <property type="term" value="P:protein ubiquitination"/>
    <property type="evidence" value="ECO:0007669"/>
    <property type="project" value="InterPro"/>
</dbReference>
<dbReference type="Gene3D" id="3.30.40.10">
    <property type="entry name" value="Zinc/RING finger domain, C3HC4 (zinc finger)"/>
    <property type="match status" value="2"/>
</dbReference>
<feature type="domain" description="U-box" evidence="3">
    <location>
        <begin position="100"/>
        <end position="173"/>
    </location>
</feature>
<dbReference type="PANTHER" id="PTHR46573:SF1">
    <property type="entry name" value="WD REPEAT, SAM AND U-BOX DOMAIN-CONTAINING PROTEIN 1"/>
    <property type="match status" value="1"/>
</dbReference>
<dbReference type="InterPro" id="IPR003613">
    <property type="entry name" value="Ubox_domain"/>
</dbReference>
<reference evidence="4" key="1">
    <citation type="submission" date="2020-06" db="EMBL/GenBank/DDBJ databases">
        <authorList>
            <consortium name="Plant Systems Biology data submission"/>
        </authorList>
    </citation>
    <scope>NUCLEOTIDE SEQUENCE</scope>
    <source>
        <strain evidence="4">D6</strain>
    </source>
</reference>
<dbReference type="Proteomes" id="UP001153069">
    <property type="component" value="Unassembled WGS sequence"/>
</dbReference>
<keyword evidence="2" id="KW-1133">Transmembrane helix</keyword>
<name>A0A9N8EIK4_9STRA</name>
<feature type="compositionally biased region" description="Pro residues" evidence="1">
    <location>
        <begin position="204"/>
        <end position="220"/>
    </location>
</feature>
<dbReference type="SMART" id="SM00504">
    <property type="entry name" value="Ubox"/>
    <property type="match status" value="2"/>
</dbReference>
<dbReference type="InterPro" id="IPR052085">
    <property type="entry name" value="WD-SAM-U-box"/>
</dbReference>
<dbReference type="PANTHER" id="PTHR46573">
    <property type="entry name" value="WD REPEAT, SAM AND U-BOX DOMAIN-CONTAINING PROTEIN 1"/>
    <property type="match status" value="1"/>
</dbReference>
<evidence type="ECO:0000256" key="1">
    <source>
        <dbReference type="SAM" id="MobiDB-lite"/>
    </source>
</evidence>